<dbReference type="InterPro" id="IPR023214">
    <property type="entry name" value="HAD_sf"/>
</dbReference>
<dbReference type="Gene3D" id="3.30.70.1020">
    <property type="entry name" value="Trehalose-6-phosphate phosphatase related protein, domain 2"/>
    <property type="match status" value="1"/>
</dbReference>
<dbReference type="GO" id="GO:0005992">
    <property type="term" value="P:trehalose biosynthetic process"/>
    <property type="evidence" value="ECO:0007669"/>
    <property type="project" value="InterPro"/>
</dbReference>
<evidence type="ECO:0000313" key="4">
    <source>
        <dbReference type="Proteomes" id="UP000447434"/>
    </source>
</evidence>
<dbReference type="GO" id="GO:0005829">
    <property type="term" value="C:cytosol"/>
    <property type="evidence" value="ECO:0007669"/>
    <property type="project" value="TreeGrafter"/>
</dbReference>
<dbReference type="GO" id="GO:0003825">
    <property type="term" value="F:alpha,alpha-trehalose-phosphate synthase (UDP-forming) activity"/>
    <property type="evidence" value="ECO:0007669"/>
    <property type="project" value="TreeGrafter"/>
</dbReference>
<dbReference type="CDD" id="cd01627">
    <property type="entry name" value="HAD_TPP"/>
    <property type="match status" value="1"/>
</dbReference>
<dbReference type="InterPro" id="IPR001830">
    <property type="entry name" value="Glyco_trans_20"/>
</dbReference>
<dbReference type="PANTHER" id="PTHR10788">
    <property type="entry name" value="TREHALOSE-6-PHOSPHATE SYNTHASE"/>
    <property type="match status" value="1"/>
</dbReference>
<evidence type="ECO:0000313" key="3">
    <source>
        <dbReference type="EMBL" id="KAE9621580.1"/>
    </source>
</evidence>
<organism evidence="3 4">
    <name type="scientific">Lupinus albus</name>
    <name type="common">White lupine</name>
    <name type="synonym">Lupinus termis</name>
    <dbReference type="NCBI Taxonomy" id="3870"/>
    <lineage>
        <taxon>Eukaryota</taxon>
        <taxon>Viridiplantae</taxon>
        <taxon>Streptophyta</taxon>
        <taxon>Embryophyta</taxon>
        <taxon>Tracheophyta</taxon>
        <taxon>Spermatophyta</taxon>
        <taxon>Magnoliopsida</taxon>
        <taxon>eudicotyledons</taxon>
        <taxon>Gunneridae</taxon>
        <taxon>Pentapetalae</taxon>
        <taxon>rosids</taxon>
        <taxon>fabids</taxon>
        <taxon>Fabales</taxon>
        <taxon>Fabaceae</taxon>
        <taxon>Papilionoideae</taxon>
        <taxon>50 kb inversion clade</taxon>
        <taxon>genistoids sensu lato</taxon>
        <taxon>core genistoids</taxon>
        <taxon>Genisteae</taxon>
        <taxon>Lupinus</taxon>
    </lineage>
</organism>
<name>A0A6A4R6B6_LUPAL</name>
<dbReference type="Gene3D" id="3.40.50.2000">
    <property type="entry name" value="Glycogen Phosphorylase B"/>
    <property type="match status" value="2"/>
</dbReference>
<protein>
    <submittedName>
        <fullName evidence="3">Putative alpha,alpha-trehalose-phosphate synthase (UDP-forming)</fullName>
    </submittedName>
</protein>
<dbReference type="InterPro" id="IPR036412">
    <property type="entry name" value="HAD-like_sf"/>
</dbReference>
<dbReference type="OrthoDB" id="755951at2759"/>
<comment type="caution">
    <text evidence="3">The sequence shown here is derived from an EMBL/GenBank/DDBJ whole genome shotgun (WGS) entry which is preliminary data.</text>
</comment>
<dbReference type="Gene3D" id="3.40.50.1000">
    <property type="entry name" value="HAD superfamily/HAD-like"/>
    <property type="match status" value="1"/>
</dbReference>
<dbReference type="SUPFAM" id="SSF53756">
    <property type="entry name" value="UDP-Glycosyltransferase/glycogen phosphorylase"/>
    <property type="match status" value="1"/>
</dbReference>
<dbReference type="PANTHER" id="PTHR10788:SF85">
    <property type="entry name" value="ALPHA,ALPHA-TREHALOSE-PHOSPHATE SYNTHASE (UDP-FORMING)"/>
    <property type="match status" value="1"/>
</dbReference>
<sequence>MEILSCLDGSHINFFYLQQLEHQKLTSQVHEIVGRINGRFGTLSAVPIHHLDRSLDFQALCALYAITDVALVTSLRDGMNLVSYEFVACQDEKKGVLILSEFAGAAQSLGAGAILVNPWNITDVAAAIAKALNMPSSEREKRHRYNYHHVKTHTAQEWADIFVSELNDTVVEAQLRTKQVPPRLPTKTAIEHYLQSNNRLLILGFNGILTEPVERKGDQYKEMEPTVHPELKEVLVELCHDSKTTVVVLSGSGRTVLDENFKEYDMWLAAENGMFLNPSKGEWMTTMPEQLNMEWVDSVKLVFEYFTERTPRSHFEEREASLVWNYKHADVEFGRIQARELLQHLWTGPISNAAVEVVQGSRSVEVRAAGVTKGAGIDRILGEIVHNKSMTTPIDYVLCVGHFLTKDEDIYAFFEPELPSIGVCLPRGKRPQANAEKKQANHIARTPRRPAPEKTSWNVLDLKKENYFSCAVGRTQTNARYTLGSSDDVVSFLKELAAASSYYSF</sequence>
<dbReference type="EMBL" id="WOCE01000001">
    <property type="protein sequence ID" value="KAE9621580.1"/>
    <property type="molecule type" value="Genomic_DNA"/>
</dbReference>
<proteinExistence type="inferred from homology"/>
<comment type="similarity">
    <text evidence="1">In the N-terminal section; belongs to the glycosyltransferase 20 family.</text>
</comment>
<reference evidence="4" key="1">
    <citation type="journal article" date="2020" name="Nat. Commun.">
        <title>Genome sequence of the cluster root forming white lupin.</title>
        <authorList>
            <person name="Hufnagel B."/>
            <person name="Marques A."/>
            <person name="Soriano A."/>
            <person name="Marques L."/>
            <person name="Divol F."/>
            <person name="Doumas P."/>
            <person name="Sallet E."/>
            <person name="Mancinotti D."/>
            <person name="Carrere S."/>
            <person name="Marande W."/>
            <person name="Arribat S."/>
            <person name="Keller J."/>
            <person name="Huneau C."/>
            <person name="Blein T."/>
            <person name="Aime D."/>
            <person name="Laguerre M."/>
            <person name="Taylor J."/>
            <person name="Schubert V."/>
            <person name="Nelson M."/>
            <person name="Geu-Flores F."/>
            <person name="Crespi M."/>
            <person name="Gallardo-Guerrero K."/>
            <person name="Delaux P.-M."/>
            <person name="Salse J."/>
            <person name="Berges H."/>
            <person name="Guyot R."/>
            <person name="Gouzy J."/>
            <person name="Peret B."/>
        </authorList>
    </citation>
    <scope>NUCLEOTIDE SEQUENCE [LARGE SCALE GENOMIC DNA]</scope>
    <source>
        <strain evidence="4">cv. Amiga</strain>
    </source>
</reference>
<accession>A0A6A4R6B6</accession>
<dbReference type="Pfam" id="PF00982">
    <property type="entry name" value="Glyco_transf_20"/>
    <property type="match status" value="1"/>
</dbReference>
<dbReference type="SUPFAM" id="SSF56784">
    <property type="entry name" value="HAD-like"/>
    <property type="match status" value="1"/>
</dbReference>
<dbReference type="GO" id="GO:0004805">
    <property type="term" value="F:trehalose-phosphatase activity"/>
    <property type="evidence" value="ECO:0007669"/>
    <property type="project" value="TreeGrafter"/>
</dbReference>
<dbReference type="InterPro" id="IPR003337">
    <property type="entry name" value="Trehalose_PPase"/>
</dbReference>
<dbReference type="NCBIfam" id="TIGR00685">
    <property type="entry name" value="T6PP"/>
    <property type="match status" value="1"/>
</dbReference>
<dbReference type="Proteomes" id="UP000447434">
    <property type="component" value="Chromosome 1"/>
</dbReference>
<keyword evidence="4" id="KW-1185">Reference proteome</keyword>
<evidence type="ECO:0000256" key="1">
    <source>
        <dbReference type="ARBA" id="ARBA00005409"/>
    </source>
</evidence>
<gene>
    <name evidence="3" type="ORF">Lalb_Chr01g0016301</name>
</gene>
<dbReference type="Pfam" id="PF02358">
    <property type="entry name" value="Trehalose_PPase"/>
    <property type="match status" value="1"/>
</dbReference>
<dbReference type="FunFam" id="3.30.70.1020:FF:000001">
    <property type="entry name" value="Alpha,alpha-trehalose-phosphate synthase [UDP-forming] 1"/>
    <property type="match status" value="1"/>
</dbReference>
<feature type="region of interest" description="Disordered" evidence="2">
    <location>
        <begin position="435"/>
        <end position="454"/>
    </location>
</feature>
<evidence type="ECO:0000256" key="2">
    <source>
        <dbReference type="SAM" id="MobiDB-lite"/>
    </source>
</evidence>
<dbReference type="AlphaFoldDB" id="A0A6A4R6B6"/>